<keyword evidence="3" id="KW-1185">Reference proteome</keyword>
<dbReference type="OrthoDB" id="1368911at2"/>
<feature type="transmembrane region" description="Helical" evidence="1">
    <location>
        <begin position="45"/>
        <end position="65"/>
    </location>
</feature>
<dbReference type="RefSeq" id="WP_136152435.1">
    <property type="nucleotide sequence ID" value="NZ_CP038810.1"/>
</dbReference>
<evidence type="ECO:0000313" key="3">
    <source>
        <dbReference type="Proteomes" id="UP000296862"/>
    </source>
</evidence>
<proteinExistence type="predicted"/>
<keyword evidence="1" id="KW-0472">Membrane</keyword>
<evidence type="ECO:0000313" key="2">
    <source>
        <dbReference type="EMBL" id="QBZ98539.1"/>
    </source>
</evidence>
<keyword evidence="1" id="KW-0812">Transmembrane</keyword>
<dbReference type="EMBL" id="CP038810">
    <property type="protein sequence ID" value="QBZ98539.1"/>
    <property type="molecule type" value="Genomic_DNA"/>
</dbReference>
<keyword evidence="1" id="KW-1133">Transmembrane helix</keyword>
<sequence length="135" mass="15607">MKEKILTYAVISFVLLNIWSLYLFFDYFTEKDEIIHSLGLFLNFVYTAVAAVVLGGLLLLIRLIFHFRKKANPVEANFFYILSGIFNANIFIIWLISLSLHILEIGTGRLQVCAFFSLLLAIIILSDTYKSYKKR</sequence>
<feature type="transmembrane region" description="Helical" evidence="1">
    <location>
        <begin position="5"/>
        <end position="25"/>
    </location>
</feature>
<reference evidence="2 3" key="1">
    <citation type="submission" date="2019-04" db="EMBL/GenBank/DDBJ databases">
        <title>Flavobacterium sp. GS03.</title>
        <authorList>
            <person name="Kim H."/>
        </authorList>
    </citation>
    <scope>NUCLEOTIDE SEQUENCE [LARGE SCALE GENOMIC DNA]</scope>
    <source>
        <strain evidence="2 3">GS03</strain>
    </source>
</reference>
<protein>
    <submittedName>
        <fullName evidence="2">Uncharacterized protein</fullName>
    </submittedName>
</protein>
<dbReference type="Proteomes" id="UP000296862">
    <property type="component" value="Chromosome"/>
</dbReference>
<gene>
    <name evidence="2" type="ORF">GS03_02047</name>
</gene>
<evidence type="ECO:0000256" key="1">
    <source>
        <dbReference type="SAM" id="Phobius"/>
    </source>
</evidence>
<organism evidence="2 3">
    <name type="scientific">Flavobacterium sangjuense</name>
    <dbReference type="NCBI Taxonomy" id="2518177"/>
    <lineage>
        <taxon>Bacteria</taxon>
        <taxon>Pseudomonadati</taxon>
        <taxon>Bacteroidota</taxon>
        <taxon>Flavobacteriia</taxon>
        <taxon>Flavobacteriales</taxon>
        <taxon>Flavobacteriaceae</taxon>
        <taxon>Flavobacterium</taxon>
    </lineage>
</organism>
<dbReference type="AlphaFoldDB" id="A0A4P7PUD7"/>
<feature type="transmembrane region" description="Helical" evidence="1">
    <location>
        <begin position="77"/>
        <end position="96"/>
    </location>
</feature>
<dbReference type="KEGG" id="fsn:GS03_02047"/>
<name>A0A4P7PUD7_9FLAO</name>
<feature type="transmembrane region" description="Helical" evidence="1">
    <location>
        <begin position="108"/>
        <end position="126"/>
    </location>
</feature>
<accession>A0A4P7PUD7</accession>